<dbReference type="SUPFAM" id="SSF46955">
    <property type="entry name" value="Putative DNA-binding domain"/>
    <property type="match status" value="1"/>
</dbReference>
<name>A0A4Q8AI19_9MICC</name>
<protein>
    <submittedName>
        <fullName evidence="3">DNA-binding transcriptional MerR regulator</fullName>
    </submittedName>
</protein>
<dbReference type="SMART" id="SM00422">
    <property type="entry name" value="HTH_MERR"/>
    <property type="match status" value="1"/>
</dbReference>
<evidence type="ECO:0000313" key="3">
    <source>
        <dbReference type="EMBL" id="RZU63475.1"/>
    </source>
</evidence>
<dbReference type="PANTHER" id="PTHR30204">
    <property type="entry name" value="REDOX-CYCLING DRUG-SENSING TRANSCRIPTIONAL ACTIVATOR SOXR"/>
    <property type="match status" value="1"/>
</dbReference>
<dbReference type="AlphaFoldDB" id="A0A4Q8AI19"/>
<dbReference type="OrthoDB" id="9809391at2"/>
<proteinExistence type="predicted"/>
<evidence type="ECO:0000256" key="1">
    <source>
        <dbReference type="ARBA" id="ARBA00023125"/>
    </source>
</evidence>
<keyword evidence="4" id="KW-1185">Reference proteome</keyword>
<dbReference type="GO" id="GO:0003700">
    <property type="term" value="F:DNA-binding transcription factor activity"/>
    <property type="evidence" value="ECO:0007669"/>
    <property type="project" value="InterPro"/>
</dbReference>
<reference evidence="3 4" key="1">
    <citation type="submission" date="2019-02" db="EMBL/GenBank/DDBJ databases">
        <title>Sequencing the genomes of 1000 actinobacteria strains.</title>
        <authorList>
            <person name="Klenk H.-P."/>
        </authorList>
    </citation>
    <scope>NUCLEOTIDE SEQUENCE [LARGE SCALE GENOMIC DNA]</scope>
    <source>
        <strain evidence="3 4">DSM 17364</strain>
    </source>
</reference>
<dbReference type="EMBL" id="SHLA01000001">
    <property type="protein sequence ID" value="RZU63475.1"/>
    <property type="molecule type" value="Genomic_DNA"/>
</dbReference>
<sequence>MQIGELSEAVGLSLRTIRHYDDVGLLPASRTEGGYRVYTEGDLRRMLAIRTLKPLGFSLEEMRGILDAIDAVEADPDDDAARARLREYTEQVAAKREQMSVNLDRATSLVTQLRELA</sequence>
<dbReference type="Gene3D" id="1.10.1660.10">
    <property type="match status" value="1"/>
</dbReference>
<dbReference type="RefSeq" id="WP_130451836.1">
    <property type="nucleotide sequence ID" value="NZ_SHLA01000001.1"/>
</dbReference>
<dbReference type="InterPro" id="IPR047057">
    <property type="entry name" value="MerR_fam"/>
</dbReference>
<dbReference type="CDD" id="cd00592">
    <property type="entry name" value="HTH_MerR-like"/>
    <property type="match status" value="1"/>
</dbReference>
<organism evidence="3 4">
    <name type="scientific">Zhihengliuella halotolerans</name>
    <dbReference type="NCBI Taxonomy" id="370736"/>
    <lineage>
        <taxon>Bacteria</taxon>
        <taxon>Bacillati</taxon>
        <taxon>Actinomycetota</taxon>
        <taxon>Actinomycetes</taxon>
        <taxon>Micrococcales</taxon>
        <taxon>Micrococcaceae</taxon>
        <taxon>Zhihengliuella</taxon>
    </lineage>
</organism>
<dbReference type="PROSITE" id="PS00552">
    <property type="entry name" value="HTH_MERR_1"/>
    <property type="match status" value="1"/>
</dbReference>
<dbReference type="Proteomes" id="UP000292685">
    <property type="component" value="Unassembled WGS sequence"/>
</dbReference>
<evidence type="ECO:0000313" key="4">
    <source>
        <dbReference type="Proteomes" id="UP000292685"/>
    </source>
</evidence>
<accession>A0A4Q8AI19</accession>
<comment type="caution">
    <text evidence="3">The sequence shown here is derived from an EMBL/GenBank/DDBJ whole genome shotgun (WGS) entry which is preliminary data.</text>
</comment>
<evidence type="ECO:0000259" key="2">
    <source>
        <dbReference type="PROSITE" id="PS50937"/>
    </source>
</evidence>
<dbReference type="InterPro" id="IPR000551">
    <property type="entry name" value="MerR-type_HTH_dom"/>
</dbReference>
<dbReference type="PROSITE" id="PS50937">
    <property type="entry name" value="HTH_MERR_2"/>
    <property type="match status" value="1"/>
</dbReference>
<feature type="domain" description="HTH merR-type" evidence="2">
    <location>
        <begin position="1"/>
        <end position="68"/>
    </location>
</feature>
<dbReference type="PANTHER" id="PTHR30204:SF93">
    <property type="entry name" value="HTH MERR-TYPE DOMAIN-CONTAINING PROTEIN"/>
    <property type="match status" value="1"/>
</dbReference>
<dbReference type="PRINTS" id="PR00040">
    <property type="entry name" value="HTHMERR"/>
</dbReference>
<dbReference type="GO" id="GO:0003677">
    <property type="term" value="F:DNA binding"/>
    <property type="evidence" value="ECO:0007669"/>
    <property type="project" value="UniProtKB-KW"/>
</dbReference>
<gene>
    <name evidence="3" type="ORF">EV380_3096</name>
</gene>
<dbReference type="Pfam" id="PF13411">
    <property type="entry name" value="MerR_1"/>
    <property type="match status" value="1"/>
</dbReference>
<keyword evidence="1 3" id="KW-0238">DNA-binding</keyword>
<dbReference type="InterPro" id="IPR009061">
    <property type="entry name" value="DNA-bd_dom_put_sf"/>
</dbReference>